<dbReference type="RefSeq" id="WP_386424707.1">
    <property type="nucleotide sequence ID" value="NZ_JBHSBB010000001.1"/>
</dbReference>
<feature type="transmembrane region" description="Helical" evidence="7">
    <location>
        <begin position="262"/>
        <end position="280"/>
    </location>
</feature>
<sequence length="364" mass="36678">MYRDRHTHARRTGRSVPVASRRRGVAAAVVATALWGVGGTVAGVLFQHGAAPMEVVTVRTWVALAGLLLVTAVRRPPRPAGVRPLLPVTGFGLAVAASNAALFLAIDQLPVAVALVLQNLAPAFVVGWLMVSARTVPRPAIVIGLLAALAGVALVVRLPTAGMSGGSALGVGLGLAAAAGVAAFSVLGGQAARATGALTANTGAFVVSGAVWLVWQLPHGIPALCRQPALLAGSVGIGVLGTFAPFLLYAWASARLGPQTTAVIISLEPLFGALAAWVWLGQTISVIQIIGGVVLLGAVVFLQSAGVVRGPRAAARPPVRSHSGPAAPVPHVPAPLPVRNRTCGPREGTGPLTTVRSDATGSSL</sequence>
<dbReference type="Pfam" id="PF00892">
    <property type="entry name" value="EamA"/>
    <property type="match status" value="2"/>
</dbReference>
<dbReference type="PANTHER" id="PTHR32322">
    <property type="entry name" value="INNER MEMBRANE TRANSPORTER"/>
    <property type="match status" value="1"/>
</dbReference>
<dbReference type="InterPro" id="IPR050638">
    <property type="entry name" value="AA-Vitamin_Transporters"/>
</dbReference>
<comment type="similarity">
    <text evidence="2">Belongs to the EamA transporter family.</text>
</comment>
<reference evidence="10" key="1">
    <citation type="journal article" date="2019" name="Int. J. Syst. Evol. Microbiol.">
        <title>The Global Catalogue of Microorganisms (GCM) 10K type strain sequencing project: providing services to taxonomists for standard genome sequencing and annotation.</title>
        <authorList>
            <consortium name="The Broad Institute Genomics Platform"/>
            <consortium name="The Broad Institute Genome Sequencing Center for Infectious Disease"/>
            <person name="Wu L."/>
            <person name="Ma J."/>
        </authorList>
    </citation>
    <scope>NUCLEOTIDE SEQUENCE [LARGE SCALE GENOMIC DNA]</scope>
    <source>
        <strain evidence="10">CGMCC 4.7237</strain>
    </source>
</reference>
<feature type="domain" description="EamA" evidence="8">
    <location>
        <begin position="23"/>
        <end position="156"/>
    </location>
</feature>
<feature type="transmembrane region" description="Helical" evidence="7">
    <location>
        <begin position="58"/>
        <end position="73"/>
    </location>
</feature>
<name>A0ABV8HGH6_9ACTN</name>
<evidence type="ECO:0000313" key="10">
    <source>
        <dbReference type="Proteomes" id="UP001595765"/>
    </source>
</evidence>
<dbReference type="EMBL" id="JBHSBB010000001">
    <property type="protein sequence ID" value="MFC4029972.1"/>
    <property type="molecule type" value="Genomic_DNA"/>
</dbReference>
<protein>
    <submittedName>
        <fullName evidence="9">DMT family transporter</fullName>
    </submittedName>
</protein>
<dbReference type="InterPro" id="IPR037185">
    <property type="entry name" value="EmrE-like"/>
</dbReference>
<feature type="compositionally biased region" description="Pro residues" evidence="6">
    <location>
        <begin position="327"/>
        <end position="336"/>
    </location>
</feature>
<evidence type="ECO:0000313" key="9">
    <source>
        <dbReference type="EMBL" id="MFC4029972.1"/>
    </source>
</evidence>
<keyword evidence="10" id="KW-1185">Reference proteome</keyword>
<evidence type="ECO:0000259" key="8">
    <source>
        <dbReference type="Pfam" id="PF00892"/>
    </source>
</evidence>
<keyword evidence="3 7" id="KW-0812">Transmembrane</keyword>
<feature type="transmembrane region" description="Helical" evidence="7">
    <location>
        <begin position="286"/>
        <end position="308"/>
    </location>
</feature>
<gene>
    <name evidence="9" type="ORF">ACFO3J_00645</name>
</gene>
<dbReference type="InterPro" id="IPR000620">
    <property type="entry name" value="EamA_dom"/>
</dbReference>
<feature type="transmembrane region" description="Helical" evidence="7">
    <location>
        <begin position="198"/>
        <end position="217"/>
    </location>
</feature>
<feature type="domain" description="EamA" evidence="8">
    <location>
        <begin position="169"/>
        <end position="302"/>
    </location>
</feature>
<proteinExistence type="inferred from homology"/>
<evidence type="ECO:0000256" key="2">
    <source>
        <dbReference type="ARBA" id="ARBA00007362"/>
    </source>
</evidence>
<keyword evidence="5 7" id="KW-0472">Membrane</keyword>
<accession>A0ABV8HGH6</accession>
<dbReference type="SUPFAM" id="SSF103481">
    <property type="entry name" value="Multidrug resistance efflux transporter EmrE"/>
    <property type="match status" value="2"/>
</dbReference>
<evidence type="ECO:0000256" key="1">
    <source>
        <dbReference type="ARBA" id="ARBA00004141"/>
    </source>
</evidence>
<dbReference type="PANTHER" id="PTHR32322:SF2">
    <property type="entry name" value="EAMA DOMAIN-CONTAINING PROTEIN"/>
    <property type="match status" value="1"/>
</dbReference>
<evidence type="ECO:0000256" key="4">
    <source>
        <dbReference type="ARBA" id="ARBA00022989"/>
    </source>
</evidence>
<feature type="compositionally biased region" description="Polar residues" evidence="6">
    <location>
        <begin position="351"/>
        <end position="364"/>
    </location>
</feature>
<evidence type="ECO:0000256" key="5">
    <source>
        <dbReference type="ARBA" id="ARBA00023136"/>
    </source>
</evidence>
<feature type="transmembrane region" description="Helical" evidence="7">
    <location>
        <begin position="140"/>
        <end position="160"/>
    </location>
</feature>
<feature type="transmembrane region" description="Helical" evidence="7">
    <location>
        <begin position="112"/>
        <end position="131"/>
    </location>
</feature>
<comment type="caution">
    <text evidence="9">The sequence shown here is derived from an EMBL/GenBank/DDBJ whole genome shotgun (WGS) entry which is preliminary data.</text>
</comment>
<evidence type="ECO:0000256" key="6">
    <source>
        <dbReference type="SAM" id="MobiDB-lite"/>
    </source>
</evidence>
<feature type="transmembrane region" description="Helical" evidence="7">
    <location>
        <begin position="24"/>
        <end position="46"/>
    </location>
</feature>
<evidence type="ECO:0000256" key="3">
    <source>
        <dbReference type="ARBA" id="ARBA00022692"/>
    </source>
</evidence>
<evidence type="ECO:0000256" key="7">
    <source>
        <dbReference type="SAM" id="Phobius"/>
    </source>
</evidence>
<keyword evidence="4 7" id="KW-1133">Transmembrane helix</keyword>
<comment type="subcellular location">
    <subcellularLocation>
        <location evidence="1">Membrane</location>
        <topology evidence="1">Multi-pass membrane protein</topology>
    </subcellularLocation>
</comment>
<feature type="region of interest" description="Disordered" evidence="6">
    <location>
        <begin position="314"/>
        <end position="364"/>
    </location>
</feature>
<feature type="transmembrane region" description="Helical" evidence="7">
    <location>
        <begin position="85"/>
        <end position="106"/>
    </location>
</feature>
<dbReference type="Proteomes" id="UP001595765">
    <property type="component" value="Unassembled WGS sequence"/>
</dbReference>
<feature type="transmembrane region" description="Helical" evidence="7">
    <location>
        <begin position="166"/>
        <end position="186"/>
    </location>
</feature>
<feature type="transmembrane region" description="Helical" evidence="7">
    <location>
        <begin position="229"/>
        <end position="250"/>
    </location>
</feature>
<organism evidence="9 10">
    <name type="scientific">Streptomyces polygonati</name>
    <dbReference type="NCBI Taxonomy" id="1617087"/>
    <lineage>
        <taxon>Bacteria</taxon>
        <taxon>Bacillati</taxon>
        <taxon>Actinomycetota</taxon>
        <taxon>Actinomycetes</taxon>
        <taxon>Kitasatosporales</taxon>
        <taxon>Streptomycetaceae</taxon>
        <taxon>Streptomyces</taxon>
    </lineage>
</organism>